<evidence type="ECO:0000256" key="2">
    <source>
        <dbReference type="ARBA" id="ARBA00008441"/>
    </source>
</evidence>
<name>A0A4R3LA18_9BURK</name>
<gene>
    <name evidence="7" type="ORF">EDC36_11335</name>
    <name evidence="8" type="ORF">Tigna_01735</name>
</gene>
<comment type="similarity">
    <text evidence="2">Belongs to the CpxP/Spy family.</text>
</comment>
<keyword evidence="5" id="KW-0175">Coiled coil</keyword>
<sequence>MTMPITPNRRWPWRKTMLVLALSAGLAPVWAQGMPPRGMPHGPGPMAAAMAPDDARAERMVEHMARELSLQPAQRDQLRALAQAASQDLRALRDEGRTLREERHRLMAAPQLDEAALEALRQRELAHHDKLTARMQRFMIDTAKVLTPEQRQRWAERMQRRGDGPRPHHHRDEHAHPPRR</sequence>
<comment type="subcellular location">
    <subcellularLocation>
        <location evidence="1">Periplasm</location>
    </subcellularLocation>
</comment>
<protein>
    <submittedName>
        <fullName evidence="8">Heavy-metal resistance</fullName>
    </submittedName>
    <submittedName>
        <fullName evidence="7">Spy/CpxP family protein refolding chaperone</fullName>
    </submittedName>
</protein>
<dbReference type="Pfam" id="PF13801">
    <property type="entry name" value="Metal_resist"/>
    <property type="match status" value="1"/>
</dbReference>
<evidence type="ECO:0000313" key="9">
    <source>
        <dbReference type="Proteomes" id="UP000295536"/>
    </source>
</evidence>
<evidence type="ECO:0000313" key="7">
    <source>
        <dbReference type="EMBL" id="TCS96078.1"/>
    </source>
</evidence>
<keyword evidence="4" id="KW-0574">Periplasm</keyword>
<reference evidence="7 9" key="1">
    <citation type="submission" date="2019-03" db="EMBL/GenBank/DDBJ databases">
        <title>Genomic Encyclopedia of Type Strains, Phase IV (KMG-IV): sequencing the most valuable type-strain genomes for metagenomic binning, comparative biology and taxonomic classification.</title>
        <authorList>
            <person name="Goeker M."/>
        </authorList>
    </citation>
    <scope>NUCLEOTIDE SEQUENCE [LARGE SCALE GENOMIC DNA]</scope>
    <source>
        <strain evidence="7 9">DSM 12034</strain>
    </source>
</reference>
<dbReference type="InterPro" id="IPR052211">
    <property type="entry name" value="Cpx_auxiliary_protein"/>
</dbReference>
<evidence type="ECO:0000313" key="10">
    <source>
        <dbReference type="Proteomes" id="UP000315577"/>
    </source>
</evidence>
<keyword evidence="10" id="KW-1185">Reference proteome</keyword>
<dbReference type="Proteomes" id="UP000295536">
    <property type="component" value="Unassembled WGS sequence"/>
</dbReference>
<proteinExistence type="inferred from homology"/>
<dbReference type="Proteomes" id="UP000315577">
    <property type="component" value="Unassembled WGS sequence"/>
</dbReference>
<dbReference type="CDD" id="cd09916">
    <property type="entry name" value="CpxP_like"/>
    <property type="match status" value="1"/>
</dbReference>
<dbReference type="EMBL" id="SMAH01000013">
    <property type="protein sequence ID" value="TCS96078.1"/>
    <property type="molecule type" value="Genomic_DNA"/>
</dbReference>
<dbReference type="InterPro" id="IPR025961">
    <property type="entry name" value="Metal_resist"/>
</dbReference>
<accession>A0A4R3LA18</accession>
<dbReference type="InterPro" id="IPR012899">
    <property type="entry name" value="LTXXQ"/>
</dbReference>
<evidence type="ECO:0000256" key="6">
    <source>
        <dbReference type="SAM" id="MobiDB-lite"/>
    </source>
</evidence>
<dbReference type="PANTHER" id="PTHR38102">
    <property type="entry name" value="PERIPLASMIC CHAPERONE SPY"/>
    <property type="match status" value="1"/>
</dbReference>
<dbReference type="EMBL" id="VJNC01000011">
    <property type="protein sequence ID" value="TSE21098.1"/>
    <property type="molecule type" value="Genomic_DNA"/>
</dbReference>
<dbReference type="GO" id="GO:0030288">
    <property type="term" value="C:outer membrane-bounded periplasmic space"/>
    <property type="evidence" value="ECO:0007669"/>
    <property type="project" value="TreeGrafter"/>
</dbReference>
<evidence type="ECO:0000256" key="4">
    <source>
        <dbReference type="ARBA" id="ARBA00022764"/>
    </source>
</evidence>
<dbReference type="GO" id="GO:0051082">
    <property type="term" value="F:unfolded protein binding"/>
    <property type="evidence" value="ECO:0007669"/>
    <property type="project" value="TreeGrafter"/>
</dbReference>
<feature type="compositionally biased region" description="Basic and acidic residues" evidence="6">
    <location>
        <begin position="150"/>
        <end position="180"/>
    </location>
</feature>
<keyword evidence="3" id="KW-0732">Signal</keyword>
<dbReference type="AlphaFoldDB" id="A0A4R3LA18"/>
<dbReference type="RefSeq" id="WP_132963169.1">
    <property type="nucleotide sequence ID" value="NZ_JBKBMZ010000025.1"/>
</dbReference>
<dbReference type="PANTHER" id="PTHR38102:SF1">
    <property type="entry name" value="PERIPLASMIC CHAPERONE SPY"/>
    <property type="match status" value="1"/>
</dbReference>
<dbReference type="Gene3D" id="1.20.120.1490">
    <property type="match status" value="1"/>
</dbReference>
<evidence type="ECO:0000256" key="3">
    <source>
        <dbReference type="ARBA" id="ARBA00022729"/>
    </source>
</evidence>
<evidence type="ECO:0000313" key="8">
    <source>
        <dbReference type="EMBL" id="TSE21098.1"/>
    </source>
</evidence>
<evidence type="ECO:0000256" key="5">
    <source>
        <dbReference type="SAM" id="Coils"/>
    </source>
</evidence>
<feature type="coiled-coil region" evidence="5">
    <location>
        <begin position="75"/>
        <end position="109"/>
    </location>
</feature>
<feature type="region of interest" description="Disordered" evidence="6">
    <location>
        <begin position="147"/>
        <end position="180"/>
    </location>
</feature>
<organism evidence="7 9">
    <name type="scientific">Tepidimonas ignava</name>
    <dbReference type="NCBI Taxonomy" id="114249"/>
    <lineage>
        <taxon>Bacteria</taxon>
        <taxon>Pseudomonadati</taxon>
        <taxon>Pseudomonadota</taxon>
        <taxon>Betaproteobacteria</taxon>
        <taxon>Burkholderiales</taxon>
        <taxon>Tepidimonas</taxon>
    </lineage>
</organism>
<evidence type="ECO:0000256" key="1">
    <source>
        <dbReference type="ARBA" id="ARBA00004418"/>
    </source>
</evidence>
<dbReference type="OrthoDB" id="8589301at2"/>
<comment type="caution">
    <text evidence="7">The sequence shown here is derived from an EMBL/GenBank/DDBJ whole genome shotgun (WGS) entry which is preliminary data.</text>
</comment>
<reference evidence="8 10" key="2">
    <citation type="submission" date="2019-07" db="EMBL/GenBank/DDBJ databases">
        <title>Tepidimonas ignava SPS-1037 draft genome.</title>
        <authorList>
            <person name="Da Costa M.S."/>
            <person name="Froufe H.J.C."/>
            <person name="Egas C."/>
            <person name="Albuquerque L."/>
        </authorList>
    </citation>
    <scope>NUCLEOTIDE SEQUENCE [LARGE SCALE GENOMIC DNA]</scope>
    <source>
        <strain evidence="8 10">SPS-1037</strain>
    </source>
</reference>